<evidence type="ECO:0000313" key="3">
    <source>
        <dbReference type="EMBL" id="OGL43032.1"/>
    </source>
</evidence>
<dbReference type="Gene3D" id="3.40.50.2000">
    <property type="entry name" value="Glycogen Phosphorylase B"/>
    <property type="match status" value="2"/>
</dbReference>
<dbReference type="PANTHER" id="PTHR45947:SF3">
    <property type="entry name" value="SULFOQUINOVOSYL TRANSFERASE SQD2"/>
    <property type="match status" value="1"/>
</dbReference>
<comment type="caution">
    <text evidence="3">The sequence shown here is derived from an EMBL/GenBank/DDBJ whole genome shotgun (WGS) entry which is preliminary data.</text>
</comment>
<evidence type="ECO:0000259" key="2">
    <source>
        <dbReference type="Pfam" id="PF13439"/>
    </source>
</evidence>
<dbReference type="GO" id="GO:0016758">
    <property type="term" value="F:hexosyltransferase activity"/>
    <property type="evidence" value="ECO:0007669"/>
    <property type="project" value="TreeGrafter"/>
</dbReference>
<reference evidence="3 4" key="1">
    <citation type="journal article" date="2016" name="Nat. Commun.">
        <title>Thousands of microbial genomes shed light on interconnected biogeochemical processes in an aquifer system.</title>
        <authorList>
            <person name="Anantharaman K."/>
            <person name="Brown C.T."/>
            <person name="Hug L.A."/>
            <person name="Sharon I."/>
            <person name="Castelle C.J."/>
            <person name="Probst A.J."/>
            <person name="Thomas B.C."/>
            <person name="Singh A."/>
            <person name="Wilkins M.J."/>
            <person name="Karaoz U."/>
            <person name="Brodie E.L."/>
            <person name="Williams K.H."/>
            <person name="Hubbard S.S."/>
            <person name="Banfield J.F."/>
        </authorList>
    </citation>
    <scope>NUCLEOTIDE SEQUENCE [LARGE SCALE GENOMIC DNA]</scope>
</reference>
<proteinExistence type="predicted"/>
<evidence type="ECO:0000313" key="4">
    <source>
        <dbReference type="Proteomes" id="UP000179266"/>
    </source>
</evidence>
<dbReference type="Proteomes" id="UP000179266">
    <property type="component" value="Unassembled WGS sequence"/>
</dbReference>
<dbReference type="Pfam" id="PF13439">
    <property type="entry name" value="Glyco_transf_4"/>
    <property type="match status" value="1"/>
</dbReference>
<dbReference type="AlphaFoldDB" id="A0A1F7RNA7"/>
<dbReference type="CDD" id="cd03801">
    <property type="entry name" value="GT4_PimA-like"/>
    <property type="match status" value="1"/>
</dbReference>
<dbReference type="InterPro" id="IPR028098">
    <property type="entry name" value="Glyco_trans_4-like_N"/>
</dbReference>
<feature type="domain" description="Glycosyl transferase family 1" evidence="1">
    <location>
        <begin position="178"/>
        <end position="344"/>
    </location>
</feature>
<dbReference type="Pfam" id="PF00534">
    <property type="entry name" value="Glycos_transf_1"/>
    <property type="match status" value="1"/>
</dbReference>
<gene>
    <name evidence="3" type="ORF">A2161_01185</name>
</gene>
<organism evidence="3 4">
    <name type="scientific">Candidatus Schekmanbacteria bacterium RBG_13_48_7</name>
    <dbReference type="NCBI Taxonomy" id="1817878"/>
    <lineage>
        <taxon>Bacteria</taxon>
        <taxon>Candidatus Schekmaniibacteriota</taxon>
    </lineage>
</organism>
<dbReference type="PANTHER" id="PTHR45947">
    <property type="entry name" value="SULFOQUINOVOSYL TRANSFERASE SQD2"/>
    <property type="match status" value="1"/>
</dbReference>
<sequence>MRILLFTTDYPPMKGGISVYCFELFRHLQKKGIKVSVRSIRSISLLKYIYSFIAVLWKCIFCKTDHIITAGWYPCGAIGWINSRITGVPFSIISFGSELNYQPGGMFRMVKLWLRNGFKKHIFKDAHAHIAISRYTSGLLEKIIQTDHSEIKTILPGVNTQFFYPGKPDQNILMKYGLKNKNFFLSVGRIVPNKGFQKVIEILPELIKTHPDLIYCIAGDGSVRNALQSMVTNAGLEESVIITGNISDNELLSLYRACEFIVVPSYHDLQKGIVEGFGLVILEANACGSAAIGSKFGGIPEAILDGSTGFLIEPESTSELRDKILKLLEDVNLRTNMKTRAQKWALEHDWSIVADKILEVITN</sequence>
<feature type="domain" description="Glycosyltransferase subfamily 4-like N-terminal" evidence="2">
    <location>
        <begin position="15"/>
        <end position="161"/>
    </location>
</feature>
<accession>A0A1F7RNA7</accession>
<evidence type="ECO:0000259" key="1">
    <source>
        <dbReference type="Pfam" id="PF00534"/>
    </source>
</evidence>
<dbReference type="EMBL" id="MGDD01000294">
    <property type="protein sequence ID" value="OGL43032.1"/>
    <property type="molecule type" value="Genomic_DNA"/>
</dbReference>
<name>A0A1F7RNA7_9BACT</name>
<dbReference type="InterPro" id="IPR001296">
    <property type="entry name" value="Glyco_trans_1"/>
</dbReference>
<dbReference type="InterPro" id="IPR050194">
    <property type="entry name" value="Glycosyltransferase_grp1"/>
</dbReference>
<protein>
    <submittedName>
        <fullName evidence="3">Uncharacterized protein</fullName>
    </submittedName>
</protein>
<dbReference type="SUPFAM" id="SSF53756">
    <property type="entry name" value="UDP-Glycosyltransferase/glycogen phosphorylase"/>
    <property type="match status" value="1"/>
</dbReference>